<gene>
    <name evidence="2" type="ORF">SAMN05216247_101219</name>
</gene>
<name>A0A1H3C8X1_9PSED</name>
<evidence type="ECO:0000313" key="2">
    <source>
        <dbReference type="EMBL" id="SDX50536.1"/>
    </source>
</evidence>
<proteinExistence type="predicted"/>
<sequence length="138" mass="14517">MKFGVERAYGSDAARITLAGFDIGVGHHASGVAHTTQLSSGISGRRYASVAGRNTLTGSGISGDHYASGAAHTTQTRFGISGRRYASVAACNTPTGSGISKAFDYSPKRCAALSRYSDYGAVPIDNNWAENQIRRWAL</sequence>
<reference evidence="2 3" key="1">
    <citation type="submission" date="2016-10" db="EMBL/GenBank/DDBJ databases">
        <authorList>
            <person name="de Groot N.N."/>
        </authorList>
    </citation>
    <scope>NUCLEOTIDE SEQUENCE [LARGE SCALE GENOMIC DNA]</scope>
    <source>
        <strain evidence="2 3">ICMP 14252</strain>
    </source>
</reference>
<dbReference type="AlphaFoldDB" id="A0A1H3C8X1"/>
<organism evidence="2 3">
    <name type="scientific">Pseudomonas salomonii</name>
    <dbReference type="NCBI Taxonomy" id="191391"/>
    <lineage>
        <taxon>Bacteria</taxon>
        <taxon>Pseudomonadati</taxon>
        <taxon>Pseudomonadota</taxon>
        <taxon>Gammaproteobacteria</taxon>
        <taxon>Pseudomonadales</taxon>
        <taxon>Pseudomonadaceae</taxon>
        <taxon>Pseudomonas</taxon>
    </lineage>
</organism>
<protein>
    <submittedName>
        <fullName evidence="2">Transposase IS66 family protein</fullName>
    </submittedName>
</protein>
<feature type="domain" description="Transposase IS66 central" evidence="1">
    <location>
        <begin position="92"/>
        <end position="138"/>
    </location>
</feature>
<dbReference type="InterPro" id="IPR004291">
    <property type="entry name" value="Transposase_IS66_central"/>
</dbReference>
<dbReference type="Pfam" id="PF03050">
    <property type="entry name" value="DDE_Tnp_IS66"/>
    <property type="match status" value="1"/>
</dbReference>
<evidence type="ECO:0000313" key="3">
    <source>
        <dbReference type="Proteomes" id="UP000182902"/>
    </source>
</evidence>
<dbReference type="EMBL" id="FNOX01000001">
    <property type="protein sequence ID" value="SDX50536.1"/>
    <property type="molecule type" value="Genomic_DNA"/>
</dbReference>
<accession>A0A1H3C8X1</accession>
<dbReference type="Proteomes" id="UP000182902">
    <property type="component" value="Unassembled WGS sequence"/>
</dbReference>
<evidence type="ECO:0000259" key="1">
    <source>
        <dbReference type="Pfam" id="PF03050"/>
    </source>
</evidence>